<evidence type="ECO:0000256" key="1">
    <source>
        <dbReference type="SAM" id="Phobius"/>
    </source>
</evidence>
<comment type="caution">
    <text evidence="2">The sequence shown here is derived from an EMBL/GenBank/DDBJ whole genome shotgun (WGS) entry which is preliminary data.</text>
</comment>
<keyword evidence="1" id="KW-1133">Transmembrane helix</keyword>
<accession>A0AAN6Z609</accession>
<reference evidence="2" key="1">
    <citation type="journal article" date="2023" name="Mol. Phylogenet. Evol.">
        <title>Genome-scale phylogeny and comparative genomics of the fungal order Sordariales.</title>
        <authorList>
            <person name="Hensen N."/>
            <person name="Bonometti L."/>
            <person name="Westerberg I."/>
            <person name="Brannstrom I.O."/>
            <person name="Guillou S."/>
            <person name="Cros-Aarteil S."/>
            <person name="Calhoun S."/>
            <person name="Haridas S."/>
            <person name="Kuo A."/>
            <person name="Mondo S."/>
            <person name="Pangilinan J."/>
            <person name="Riley R."/>
            <person name="LaButti K."/>
            <person name="Andreopoulos B."/>
            <person name="Lipzen A."/>
            <person name="Chen C."/>
            <person name="Yan M."/>
            <person name="Daum C."/>
            <person name="Ng V."/>
            <person name="Clum A."/>
            <person name="Steindorff A."/>
            <person name="Ohm R.A."/>
            <person name="Martin F."/>
            <person name="Silar P."/>
            <person name="Natvig D.O."/>
            <person name="Lalanne C."/>
            <person name="Gautier V."/>
            <person name="Ament-Velasquez S.L."/>
            <person name="Kruys A."/>
            <person name="Hutchinson M.I."/>
            <person name="Powell A.J."/>
            <person name="Barry K."/>
            <person name="Miller A.N."/>
            <person name="Grigoriev I.V."/>
            <person name="Debuchy R."/>
            <person name="Gladieux P."/>
            <person name="Hiltunen Thoren M."/>
            <person name="Johannesson H."/>
        </authorList>
    </citation>
    <scope>NUCLEOTIDE SEQUENCE</scope>
    <source>
        <strain evidence="2">CBS 731.68</strain>
    </source>
</reference>
<organism evidence="2 3">
    <name type="scientific">Parathielavia appendiculata</name>
    <dbReference type="NCBI Taxonomy" id="2587402"/>
    <lineage>
        <taxon>Eukaryota</taxon>
        <taxon>Fungi</taxon>
        <taxon>Dikarya</taxon>
        <taxon>Ascomycota</taxon>
        <taxon>Pezizomycotina</taxon>
        <taxon>Sordariomycetes</taxon>
        <taxon>Sordariomycetidae</taxon>
        <taxon>Sordariales</taxon>
        <taxon>Chaetomiaceae</taxon>
        <taxon>Parathielavia</taxon>
    </lineage>
</organism>
<keyword evidence="1" id="KW-0472">Membrane</keyword>
<dbReference type="Proteomes" id="UP001302602">
    <property type="component" value="Unassembled WGS sequence"/>
</dbReference>
<evidence type="ECO:0000313" key="2">
    <source>
        <dbReference type="EMBL" id="KAK4126352.1"/>
    </source>
</evidence>
<reference evidence="2" key="2">
    <citation type="submission" date="2023-05" db="EMBL/GenBank/DDBJ databases">
        <authorList>
            <consortium name="Lawrence Berkeley National Laboratory"/>
            <person name="Steindorff A."/>
            <person name="Hensen N."/>
            <person name="Bonometti L."/>
            <person name="Westerberg I."/>
            <person name="Brannstrom I.O."/>
            <person name="Guillou S."/>
            <person name="Cros-Aarteil S."/>
            <person name="Calhoun S."/>
            <person name="Haridas S."/>
            <person name="Kuo A."/>
            <person name="Mondo S."/>
            <person name="Pangilinan J."/>
            <person name="Riley R."/>
            <person name="Labutti K."/>
            <person name="Andreopoulos B."/>
            <person name="Lipzen A."/>
            <person name="Chen C."/>
            <person name="Yanf M."/>
            <person name="Daum C."/>
            <person name="Ng V."/>
            <person name="Clum A."/>
            <person name="Ohm R."/>
            <person name="Martin F."/>
            <person name="Silar P."/>
            <person name="Natvig D."/>
            <person name="Lalanne C."/>
            <person name="Gautier V."/>
            <person name="Ament-Velasquez S.L."/>
            <person name="Kruys A."/>
            <person name="Hutchinson M.I."/>
            <person name="Powell A.J."/>
            <person name="Barry K."/>
            <person name="Miller A.N."/>
            <person name="Grigoriev I.V."/>
            <person name="Debuchy R."/>
            <person name="Gladieux P."/>
            <person name="Thoren M.H."/>
            <person name="Johannesson H."/>
        </authorList>
    </citation>
    <scope>NUCLEOTIDE SEQUENCE</scope>
    <source>
        <strain evidence="2">CBS 731.68</strain>
    </source>
</reference>
<dbReference type="EMBL" id="MU853225">
    <property type="protein sequence ID" value="KAK4126352.1"/>
    <property type="molecule type" value="Genomic_DNA"/>
</dbReference>
<gene>
    <name evidence="2" type="ORF">N657DRAFT_304753</name>
</gene>
<protein>
    <recommendedName>
        <fullName evidence="4">Transmembrane protein</fullName>
    </recommendedName>
</protein>
<feature type="transmembrane region" description="Helical" evidence="1">
    <location>
        <begin position="80"/>
        <end position="98"/>
    </location>
</feature>
<keyword evidence="1" id="KW-0812">Transmembrane</keyword>
<proteinExistence type="predicted"/>
<dbReference type="RefSeq" id="XP_062650123.1">
    <property type="nucleotide sequence ID" value="XM_062786701.1"/>
</dbReference>
<dbReference type="AlphaFoldDB" id="A0AAN6Z609"/>
<evidence type="ECO:0000313" key="3">
    <source>
        <dbReference type="Proteomes" id="UP001302602"/>
    </source>
</evidence>
<name>A0AAN6Z609_9PEZI</name>
<sequence length="154" mass="16964">MGHGSWAGWEISRSPLPTLLAWLSASRGGTPFGCRLLAAPAPRTFPRISQAYMAGSADLVSLSSVVLKVRACLTWRRIRASWFSFVIFLFFFSVSSFFRSVSQRSGTPDQGRVSLDSPVLVDCRPSDGCPARHEERGNSRFPAPRLVGVLPRFC</sequence>
<evidence type="ECO:0008006" key="4">
    <source>
        <dbReference type="Google" id="ProtNLM"/>
    </source>
</evidence>
<dbReference type="GeneID" id="87823469"/>
<keyword evidence="3" id="KW-1185">Reference proteome</keyword>